<gene>
    <name evidence="9" type="ORF">WICANDRAFT_30883</name>
</gene>
<dbReference type="GO" id="GO:0017183">
    <property type="term" value="P:protein histidyl modification to diphthamide"/>
    <property type="evidence" value="ECO:0007669"/>
    <property type="project" value="UniProtKB-UniPathway"/>
</dbReference>
<dbReference type="PANTHER" id="PTHR10762">
    <property type="entry name" value="DIPHTHAMIDE BIOSYNTHESIS PROTEIN"/>
    <property type="match status" value="1"/>
</dbReference>
<evidence type="ECO:0000313" key="10">
    <source>
        <dbReference type="Proteomes" id="UP000094112"/>
    </source>
</evidence>
<evidence type="ECO:0000256" key="8">
    <source>
        <dbReference type="SAM" id="MobiDB-lite"/>
    </source>
</evidence>
<dbReference type="InterPro" id="IPR042265">
    <property type="entry name" value="DPH1/DPH2_3"/>
</dbReference>
<dbReference type="InterPro" id="IPR010014">
    <property type="entry name" value="DHP2"/>
</dbReference>
<dbReference type="EMBL" id="KV454210">
    <property type="protein sequence ID" value="ODQ60091.1"/>
    <property type="molecule type" value="Genomic_DNA"/>
</dbReference>
<dbReference type="InterPro" id="IPR016435">
    <property type="entry name" value="DPH1/DPH2"/>
</dbReference>
<dbReference type="SFLD" id="SFLDS00032">
    <property type="entry name" value="Radical_SAM_3-amino-3-carboxyp"/>
    <property type="match status" value="1"/>
</dbReference>
<evidence type="ECO:0000256" key="7">
    <source>
        <dbReference type="RuleBase" id="RU364133"/>
    </source>
</evidence>
<keyword evidence="4 7" id="KW-0479">Metal-binding</keyword>
<evidence type="ECO:0000256" key="4">
    <source>
        <dbReference type="ARBA" id="ARBA00022723"/>
    </source>
</evidence>
<dbReference type="RefSeq" id="XP_019039298.1">
    <property type="nucleotide sequence ID" value="XM_019181775.1"/>
</dbReference>
<keyword evidence="6 7" id="KW-0411">Iron-sulfur</keyword>
<dbReference type="Gene3D" id="3.40.50.11840">
    <property type="entry name" value="Diphthamide synthesis DPH1/DPH2 domain 1"/>
    <property type="match status" value="1"/>
</dbReference>
<evidence type="ECO:0000256" key="5">
    <source>
        <dbReference type="ARBA" id="ARBA00023004"/>
    </source>
</evidence>
<reference evidence="9 10" key="1">
    <citation type="journal article" date="2016" name="Proc. Natl. Acad. Sci. U.S.A.">
        <title>Comparative genomics of biotechnologically important yeasts.</title>
        <authorList>
            <person name="Riley R."/>
            <person name="Haridas S."/>
            <person name="Wolfe K.H."/>
            <person name="Lopes M.R."/>
            <person name="Hittinger C.T."/>
            <person name="Goeker M."/>
            <person name="Salamov A.A."/>
            <person name="Wisecaver J.H."/>
            <person name="Long T.M."/>
            <person name="Calvey C.H."/>
            <person name="Aerts A.L."/>
            <person name="Barry K.W."/>
            <person name="Choi C."/>
            <person name="Clum A."/>
            <person name="Coughlan A.Y."/>
            <person name="Deshpande S."/>
            <person name="Douglass A.P."/>
            <person name="Hanson S.J."/>
            <person name="Klenk H.-P."/>
            <person name="LaButti K.M."/>
            <person name="Lapidus A."/>
            <person name="Lindquist E.A."/>
            <person name="Lipzen A.M."/>
            <person name="Meier-Kolthoff J.P."/>
            <person name="Ohm R.A."/>
            <person name="Otillar R.P."/>
            <person name="Pangilinan J.L."/>
            <person name="Peng Y."/>
            <person name="Rokas A."/>
            <person name="Rosa C.A."/>
            <person name="Scheuner C."/>
            <person name="Sibirny A.A."/>
            <person name="Slot J.C."/>
            <person name="Stielow J.B."/>
            <person name="Sun H."/>
            <person name="Kurtzman C.P."/>
            <person name="Blackwell M."/>
            <person name="Grigoriev I.V."/>
            <person name="Jeffries T.W."/>
        </authorList>
    </citation>
    <scope>NUCLEOTIDE SEQUENCE [LARGE SCALE GENOMIC DNA]</scope>
    <source>
        <strain evidence="10">ATCC 58044 / CBS 1984 / NCYC 433 / NRRL Y-366-8</strain>
    </source>
</reference>
<dbReference type="NCBIfam" id="TIGR00322">
    <property type="entry name" value="diphth2_R"/>
    <property type="match status" value="1"/>
</dbReference>
<comment type="subcellular location">
    <subcellularLocation>
        <location evidence="7">Cytoplasm</location>
    </subcellularLocation>
</comment>
<dbReference type="PANTHER" id="PTHR10762:SF2">
    <property type="entry name" value="2-(3-AMINO-3-CARBOXYPROPYL)HISTIDINE SYNTHASE SUBUNIT 2"/>
    <property type="match status" value="1"/>
</dbReference>
<keyword evidence="10" id="KW-1185">Reference proteome</keyword>
<accession>A0A1E3P3M7</accession>
<organism evidence="9 10">
    <name type="scientific">Wickerhamomyces anomalus (strain ATCC 58044 / CBS 1984 / NCYC 433 / NRRL Y-366-8)</name>
    <name type="common">Yeast</name>
    <name type="synonym">Hansenula anomala</name>
    <dbReference type="NCBI Taxonomy" id="683960"/>
    <lineage>
        <taxon>Eukaryota</taxon>
        <taxon>Fungi</taxon>
        <taxon>Dikarya</taxon>
        <taxon>Ascomycota</taxon>
        <taxon>Saccharomycotina</taxon>
        <taxon>Saccharomycetes</taxon>
        <taxon>Phaffomycetales</taxon>
        <taxon>Wickerhamomycetaceae</taxon>
        <taxon>Wickerhamomyces</taxon>
    </lineage>
</organism>
<feature type="region of interest" description="Disordered" evidence="8">
    <location>
        <begin position="418"/>
        <end position="450"/>
    </location>
</feature>
<proteinExistence type="inferred from homology"/>
<dbReference type="GO" id="GO:0051539">
    <property type="term" value="F:4 iron, 4 sulfur cluster binding"/>
    <property type="evidence" value="ECO:0007669"/>
    <property type="project" value="EnsemblFungi"/>
</dbReference>
<name>A0A1E3P3M7_WICAA</name>
<dbReference type="GO" id="GO:0090560">
    <property type="term" value="F:2-(3-amino-3-carboxypropyl)histidine synthase activity"/>
    <property type="evidence" value="ECO:0007669"/>
    <property type="project" value="EnsemblFungi"/>
</dbReference>
<evidence type="ECO:0000256" key="6">
    <source>
        <dbReference type="ARBA" id="ARBA00023014"/>
    </source>
</evidence>
<dbReference type="AlphaFoldDB" id="A0A1E3P3M7"/>
<dbReference type="NCBIfam" id="TIGR00272">
    <property type="entry name" value="DPH2"/>
    <property type="match status" value="1"/>
</dbReference>
<dbReference type="UniPathway" id="UPA00559"/>
<comment type="function">
    <text evidence="7">Required for the first step of diphthamide biosynthesis, a post-translational modification of histidine which occurs in elongation factor 2. DPH1 and DPH2 transfer a 3-amino-3-carboxypropyl (ACP) group from S-adenosyl-L-methionine (SAM) to a histidine residue, the reaction is assisted by a reduction system comprising DPH3 and a NADH-dependent reductase. Facilitates the reduction of the catalytic iron-sulfur cluster found in the DPH1 subunit.</text>
</comment>
<dbReference type="InterPro" id="IPR042263">
    <property type="entry name" value="DPH1/DPH2_1"/>
</dbReference>
<dbReference type="STRING" id="683960.A0A1E3P3M7"/>
<evidence type="ECO:0000256" key="1">
    <source>
        <dbReference type="ARBA" id="ARBA00001966"/>
    </source>
</evidence>
<keyword evidence="7" id="KW-0963">Cytoplasm</keyword>
<evidence type="ECO:0000256" key="3">
    <source>
        <dbReference type="ARBA" id="ARBA00006179"/>
    </source>
</evidence>
<sequence>MTEIVAPALSTHQDDNTFTYDKYQDKQKDRSYLGPNWNDEQSLREKLIEFYSIDELVVHLGQRASDGSFKFKKITLQFPDSLVADAAIVVQLLQEKLGNASKAQDNTQQVWILADTAYSPCCIDEVAAEHVLSDIVVHFGDACMNAIQKLPAVYVFGKPYLDIDTIVGKFKATYPNESSKVVLMADTSYSRHLPELFNILKETYKDVAYADISPERASNAKIIGFKSTNQEGSIRFSNRKLITSSDEALEDENLQDYALFHISTPEPPHLLYLSTKFGSVTLFDTINNSINQGPFPSLMKRYRYMHIARTAGTIGILVNTLSLRNTTEVINKVSRKIKEADKKYYMFVVGKPNVAKLANFESIDVWCILGCGQGGIIVNNNNDFFKPIITPYELEMALSPEVQWTGKWVTEFENVINDEESNEDSEASTSLDDTNSPTLEGEDEAPEFNAVTGKYVSNSRPMRQIQHLEIDAVDSTVEQENQLVKKFSQAVAIKGTVSTSAIHLQNREWTGLGSDFVDNDVDDEGALVEDGRGGIARGYDFDVKGSY</sequence>
<dbReference type="GO" id="GO:0120513">
    <property type="term" value="C:2-(3-amino-3-carboxypropyl)histidine synthase complex"/>
    <property type="evidence" value="ECO:0007669"/>
    <property type="project" value="EnsemblFungi"/>
</dbReference>
<protein>
    <recommendedName>
        <fullName evidence="7">2-(3-amino-3-carboxypropyl)histidine synthase subunit 2</fullName>
    </recommendedName>
</protein>
<dbReference type="GO" id="GO:0046872">
    <property type="term" value="F:metal ion binding"/>
    <property type="evidence" value="ECO:0007669"/>
    <property type="project" value="UniProtKB-KW"/>
</dbReference>
<keyword evidence="5 7" id="KW-0408">Iron</keyword>
<comment type="pathway">
    <text evidence="2 7">Protein modification; peptidyl-diphthamide biosynthesis.</text>
</comment>
<evidence type="ECO:0000313" key="9">
    <source>
        <dbReference type="EMBL" id="ODQ60091.1"/>
    </source>
</evidence>
<dbReference type="FunFam" id="3.40.50.11860:FF:000001">
    <property type="entry name" value="2-(3-amino-3-carboxypropyl)histidine synthase subunit 2"/>
    <property type="match status" value="1"/>
</dbReference>
<dbReference type="SFLD" id="SFLDG01121">
    <property type="entry name" value="Diphthamide_biosynthesis"/>
    <property type="match status" value="1"/>
</dbReference>
<comment type="cofactor">
    <cofactor evidence="1">
        <name>[4Fe-4S] cluster</name>
        <dbReference type="ChEBI" id="CHEBI:49883"/>
    </cofactor>
</comment>
<feature type="compositionally biased region" description="Polar residues" evidence="8">
    <location>
        <begin position="427"/>
        <end position="438"/>
    </location>
</feature>
<comment type="similarity">
    <text evidence="3 7">Belongs to the DPH1/DPH2 family. DPH2 subfamily.</text>
</comment>
<dbReference type="GeneID" id="30199021"/>
<evidence type="ECO:0000256" key="2">
    <source>
        <dbReference type="ARBA" id="ARBA00005156"/>
    </source>
</evidence>
<dbReference type="OrthoDB" id="449241at2759"/>
<dbReference type="SFLD" id="SFLDF00408">
    <property type="entry name" value="Diphthamide_biosynthesis_famil"/>
    <property type="match status" value="1"/>
</dbReference>
<dbReference type="Pfam" id="PF01866">
    <property type="entry name" value="Diphthamide_syn"/>
    <property type="match status" value="1"/>
</dbReference>
<dbReference type="GO" id="GO:0005737">
    <property type="term" value="C:cytoplasm"/>
    <property type="evidence" value="ECO:0007669"/>
    <property type="project" value="UniProtKB-SubCell"/>
</dbReference>
<dbReference type="Proteomes" id="UP000094112">
    <property type="component" value="Unassembled WGS sequence"/>
</dbReference>
<dbReference type="Gene3D" id="3.40.50.11860">
    <property type="entry name" value="Diphthamide synthesis DPH1/DPH2 domain 3"/>
    <property type="match status" value="1"/>
</dbReference>